<name>A0A5C8ZUE3_9GAMM</name>
<reference evidence="3 4" key="1">
    <citation type="submission" date="2019-08" db="EMBL/GenBank/DDBJ databases">
        <title>Parahaliea maris sp. nov., isolated from the surface seawater.</title>
        <authorList>
            <person name="Liu Y."/>
        </authorList>
    </citation>
    <scope>NUCLEOTIDE SEQUENCE [LARGE SCALE GENOMIC DNA]</scope>
    <source>
        <strain evidence="3 4">HSLHS9</strain>
    </source>
</reference>
<keyword evidence="3" id="KW-0378">Hydrolase</keyword>
<keyword evidence="1" id="KW-0732">Signal</keyword>
<accession>A0A5C8ZUE3</accession>
<evidence type="ECO:0000313" key="4">
    <source>
        <dbReference type="Proteomes" id="UP000321039"/>
    </source>
</evidence>
<comment type="caution">
    <text evidence="3">The sequence shown here is derived from an EMBL/GenBank/DDBJ whole genome shotgun (WGS) entry which is preliminary data.</text>
</comment>
<dbReference type="InterPro" id="IPR032466">
    <property type="entry name" value="Metal_Hydrolase"/>
</dbReference>
<dbReference type="Pfam" id="PF07969">
    <property type="entry name" value="Amidohydro_3"/>
    <property type="match status" value="1"/>
</dbReference>
<feature type="domain" description="Amidohydrolase 3" evidence="2">
    <location>
        <begin position="84"/>
        <end position="575"/>
    </location>
</feature>
<dbReference type="Gene3D" id="3.10.310.70">
    <property type="match status" value="1"/>
</dbReference>
<dbReference type="PANTHER" id="PTHR22642">
    <property type="entry name" value="IMIDAZOLONEPROPIONASE"/>
    <property type="match status" value="1"/>
</dbReference>
<evidence type="ECO:0000313" key="3">
    <source>
        <dbReference type="EMBL" id="TXS92076.1"/>
    </source>
</evidence>
<dbReference type="CDD" id="cd01300">
    <property type="entry name" value="YtcJ_like"/>
    <property type="match status" value="1"/>
</dbReference>
<dbReference type="SUPFAM" id="SSF51556">
    <property type="entry name" value="Metallo-dependent hydrolases"/>
    <property type="match status" value="1"/>
</dbReference>
<dbReference type="Gene3D" id="2.30.40.10">
    <property type="entry name" value="Urease, subunit C, domain 1"/>
    <property type="match status" value="1"/>
</dbReference>
<feature type="signal peptide" evidence="1">
    <location>
        <begin position="1"/>
        <end position="34"/>
    </location>
</feature>
<dbReference type="Gene3D" id="3.20.20.140">
    <property type="entry name" value="Metal-dependent hydrolases"/>
    <property type="match status" value="1"/>
</dbReference>
<dbReference type="PANTHER" id="PTHR22642:SF20">
    <property type="entry name" value="AMIDOHYDROLASE 3 DOMAIN-CONTAINING PROTEIN"/>
    <property type="match status" value="1"/>
</dbReference>
<protein>
    <submittedName>
        <fullName evidence="3">Amidohydrolase</fullName>
    </submittedName>
</protein>
<dbReference type="InterPro" id="IPR033932">
    <property type="entry name" value="YtcJ-like"/>
</dbReference>
<evidence type="ECO:0000256" key="1">
    <source>
        <dbReference type="SAM" id="SignalP"/>
    </source>
</evidence>
<dbReference type="InterPro" id="IPR011059">
    <property type="entry name" value="Metal-dep_hydrolase_composite"/>
</dbReference>
<feature type="chain" id="PRO_5023036763" evidence="1">
    <location>
        <begin position="35"/>
        <end position="588"/>
    </location>
</feature>
<evidence type="ECO:0000259" key="2">
    <source>
        <dbReference type="Pfam" id="PF07969"/>
    </source>
</evidence>
<dbReference type="SUPFAM" id="SSF51338">
    <property type="entry name" value="Composite domain of metallo-dependent hydrolases"/>
    <property type="match status" value="1"/>
</dbReference>
<gene>
    <name evidence="3" type="ORF">FV139_15230</name>
</gene>
<organism evidence="3 4">
    <name type="scientific">Parahaliea maris</name>
    <dbReference type="NCBI Taxonomy" id="2716870"/>
    <lineage>
        <taxon>Bacteria</taxon>
        <taxon>Pseudomonadati</taxon>
        <taxon>Pseudomonadota</taxon>
        <taxon>Gammaproteobacteria</taxon>
        <taxon>Cellvibrionales</taxon>
        <taxon>Halieaceae</taxon>
        <taxon>Parahaliea</taxon>
    </lineage>
</organism>
<sequence length="588" mass="63656">MAHCRQFTAKFRKTVSWPTLVAGFALALPLGAQSADQLLYNGRIYTQDADQPWAQALVIDGDTLSYVGDTEGALALVDAGTERVDLQGKLVLPGFIDTHIHVGDTFPWVFSVSLGPEMAPDEVLAAVADYAREHPDQNPLIGYGFLGAAFGDQGPTAAMLDEVVPDRPVMLFDEGFHTAWINSAAMRAVGLDADTPDPVPGRHYYKRYPDGSPTGWLIEGGSFNWISEKLGVVNAASLARGADAFLKTMSSMGITAAFDAGMVDGGEATFALMESLVEEDRLPVRVVGSLYTNTDAKLDSALPTLTELNERFHSEFFDLRMLKVSLDGTVEAKTAYLLEPYLEPAGHRGDSLVSLDKAESVILAAARKGIDLHLHTLGDAAVRMGLDIAEQVRTELPDSGVRITLCHLQIVDPADVPRFGELDVIAQSTPSWYVYDDVAEEFLGAKRLEEFYPLNSMAAAGARITLGTDYPASWIGLDGLNPLFNIEMAMTRQPAGDPDFKVQPPLAERISLEQAIRGYTLDAAYQLRLEDQVGSLEVGKQADLVVLSDNLFEIDTYAIHDAKVVMTVVDGRVVYASQGQLQVGAAVD</sequence>
<dbReference type="GO" id="GO:0016810">
    <property type="term" value="F:hydrolase activity, acting on carbon-nitrogen (but not peptide) bonds"/>
    <property type="evidence" value="ECO:0007669"/>
    <property type="project" value="InterPro"/>
</dbReference>
<proteinExistence type="predicted"/>
<dbReference type="EMBL" id="VRZA01000005">
    <property type="protein sequence ID" value="TXS92076.1"/>
    <property type="molecule type" value="Genomic_DNA"/>
</dbReference>
<dbReference type="AlphaFoldDB" id="A0A5C8ZUE3"/>
<dbReference type="InterPro" id="IPR013108">
    <property type="entry name" value="Amidohydro_3"/>
</dbReference>
<dbReference type="Proteomes" id="UP000321039">
    <property type="component" value="Unassembled WGS sequence"/>
</dbReference>
<keyword evidence="4" id="KW-1185">Reference proteome</keyword>